<keyword evidence="10" id="KW-1185">Reference proteome</keyword>
<feature type="transmembrane region" description="Helical" evidence="7">
    <location>
        <begin position="9"/>
        <end position="28"/>
    </location>
</feature>
<sequence>MSSTAVRRTLLYLALLAGALVSVAPYLMTLNASFKTTQGMFSTQAWTPAHPATFSNFSSLWSKYDMSGFMVHTLIVSVAITIGQVVFCSLSAYAFARMEFPGRDLLFWGFVATMMVPQIVTLVPLFFIMSKLELADTYRALILPYVFGTPYGIFLVRQYFRTIPPDLEAAARIDGAGTWTILWRIILPLSRPILATLATVTFVNSWNNLLWPLMITSSERTTVITVGISALQGQFASQFNIVLTAAAVALVPLIAVFLLFQRHIVRSIALTGLK</sequence>
<comment type="subcellular location">
    <subcellularLocation>
        <location evidence="1 7">Cell membrane</location>
        <topology evidence="1 7">Multi-pass membrane protein</topology>
    </subcellularLocation>
</comment>
<keyword evidence="6 7" id="KW-0472">Membrane</keyword>
<evidence type="ECO:0000256" key="1">
    <source>
        <dbReference type="ARBA" id="ARBA00004651"/>
    </source>
</evidence>
<evidence type="ECO:0000256" key="3">
    <source>
        <dbReference type="ARBA" id="ARBA00022475"/>
    </source>
</evidence>
<dbReference type="PANTHER" id="PTHR43744:SF12">
    <property type="entry name" value="ABC TRANSPORTER PERMEASE PROTEIN MG189-RELATED"/>
    <property type="match status" value="1"/>
</dbReference>
<dbReference type="CDD" id="cd06261">
    <property type="entry name" value="TM_PBP2"/>
    <property type="match status" value="1"/>
</dbReference>
<feature type="transmembrane region" description="Helical" evidence="7">
    <location>
        <begin position="69"/>
        <end position="93"/>
    </location>
</feature>
<feature type="domain" description="ABC transmembrane type-1" evidence="8">
    <location>
        <begin position="70"/>
        <end position="260"/>
    </location>
</feature>
<reference evidence="9 10" key="1">
    <citation type="submission" date="2024-09" db="EMBL/GenBank/DDBJ databases">
        <authorList>
            <person name="Lee S.D."/>
        </authorList>
    </citation>
    <scope>NUCLEOTIDE SEQUENCE [LARGE SCALE GENOMIC DNA]</scope>
    <source>
        <strain evidence="9 10">N1-5</strain>
    </source>
</reference>
<feature type="transmembrane region" description="Helical" evidence="7">
    <location>
        <begin position="105"/>
        <end position="129"/>
    </location>
</feature>
<evidence type="ECO:0000256" key="7">
    <source>
        <dbReference type="RuleBase" id="RU363032"/>
    </source>
</evidence>
<feature type="transmembrane region" description="Helical" evidence="7">
    <location>
        <begin position="239"/>
        <end position="260"/>
    </location>
</feature>
<comment type="similarity">
    <text evidence="7">Belongs to the binding-protein-dependent transport system permease family.</text>
</comment>
<dbReference type="Gene3D" id="1.10.3720.10">
    <property type="entry name" value="MetI-like"/>
    <property type="match status" value="1"/>
</dbReference>
<keyword evidence="5 7" id="KW-1133">Transmembrane helix</keyword>
<dbReference type="RefSeq" id="WP_030248916.1">
    <property type="nucleotide sequence ID" value="NZ_JBHEZZ010000008.1"/>
</dbReference>
<evidence type="ECO:0000256" key="6">
    <source>
        <dbReference type="ARBA" id="ARBA00023136"/>
    </source>
</evidence>
<dbReference type="Proteomes" id="UP001592528">
    <property type="component" value="Unassembled WGS sequence"/>
</dbReference>
<dbReference type="InterPro" id="IPR000515">
    <property type="entry name" value="MetI-like"/>
</dbReference>
<evidence type="ECO:0000259" key="8">
    <source>
        <dbReference type="PROSITE" id="PS50928"/>
    </source>
</evidence>
<dbReference type="PROSITE" id="PS50928">
    <property type="entry name" value="ABC_TM1"/>
    <property type="match status" value="1"/>
</dbReference>
<keyword evidence="4 7" id="KW-0812">Transmembrane</keyword>
<evidence type="ECO:0000313" key="9">
    <source>
        <dbReference type="EMBL" id="MFC1402889.1"/>
    </source>
</evidence>
<evidence type="ECO:0000313" key="10">
    <source>
        <dbReference type="Proteomes" id="UP001592528"/>
    </source>
</evidence>
<accession>A0ABV6UN81</accession>
<dbReference type="Pfam" id="PF00528">
    <property type="entry name" value="BPD_transp_1"/>
    <property type="match status" value="1"/>
</dbReference>
<dbReference type="EMBL" id="JBHEZZ010000008">
    <property type="protein sequence ID" value="MFC1402889.1"/>
    <property type="molecule type" value="Genomic_DNA"/>
</dbReference>
<feature type="transmembrane region" description="Helical" evidence="7">
    <location>
        <begin position="141"/>
        <end position="160"/>
    </location>
</feature>
<dbReference type="SUPFAM" id="SSF161098">
    <property type="entry name" value="MetI-like"/>
    <property type="match status" value="1"/>
</dbReference>
<comment type="caution">
    <text evidence="9">The sequence shown here is derived from an EMBL/GenBank/DDBJ whole genome shotgun (WGS) entry which is preliminary data.</text>
</comment>
<dbReference type="InterPro" id="IPR035906">
    <property type="entry name" value="MetI-like_sf"/>
</dbReference>
<protein>
    <submittedName>
        <fullName evidence="9">Carbohydrate ABC transporter permease</fullName>
    </submittedName>
</protein>
<organism evidence="9 10">
    <name type="scientific">Streptacidiphilus cavernicola</name>
    <dbReference type="NCBI Taxonomy" id="3342716"/>
    <lineage>
        <taxon>Bacteria</taxon>
        <taxon>Bacillati</taxon>
        <taxon>Actinomycetota</taxon>
        <taxon>Actinomycetes</taxon>
        <taxon>Kitasatosporales</taxon>
        <taxon>Streptomycetaceae</taxon>
        <taxon>Streptacidiphilus</taxon>
    </lineage>
</organism>
<proteinExistence type="inferred from homology"/>
<name>A0ABV6UN81_9ACTN</name>
<evidence type="ECO:0000256" key="5">
    <source>
        <dbReference type="ARBA" id="ARBA00022989"/>
    </source>
</evidence>
<evidence type="ECO:0000256" key="2">
    <source>
        <dbReference type="ARBA" id="ARBA00022448"/>
    </source>
</evidence>
<keyword evidence="2 7" id="KW-0813">Transport</keyword>
<feature type="transmembrane region" description="Helical" evidence="7">
    <location>
        <begin position="181"/>
        <end position="203"/>
    </location>
</feature>
<keyword evidence="3" id="KW-1003">Cell membrane</keyword>
<gene>
    <name evidence="9" type="ORF">ACEZDJ_16490</name>
</gene>
<dbReference type="PANTHER" id="PTHR43744">
    <property type="entry name" value="ABC TRANSPORTER PERMEASE PROTEIN MG189-RELATED-RELATED"/>
    <property type="match status" value="1"/>
</dbReference>
<evidence type="ECO:0000256" key="4">
    <source>
        <dbReference type="ARBA" id="ARBA00022692"/>
    </source>
</evidence>